<comment type="caution">
    <text evidence="4">The sequence shown here is derived from an EMBL/GenBank/DDBJ whole genome shotgun (WGS) entry which is preliminary data.</text>
</comment>
<evidence type="ECO:0000256" key="1">
    <source>
        <dbReference type="ARBA" id="ARBA00006336"/>
    </source>
</evidence>
<organism evidence="4 5">
    <name type="scientific">Polyplosphaeria fusca</name>
    <dbReference type="NCBI Taxonomy" id="682080"/>
    <lineage>
        <taxon>Eukaryota</taxon>
        <taxon>Fungi</taxon>
        <taxon>Dikarya</taxon>
        <taxon>Ascomycota</taxon>
        <taxon>Pezizomycotina</taxon>
        <taxon>Dothideomycetes</taxon>
        <taxon>Pleosporomycetidae</taxon>
        <taxon>Pleosporales</taxon>
        <taxon>Tetraplosphaeriaceae</taxon>
        <taxon>Polyplosphaeria</taxon>
    </lineage>
</organism>
<proteinExistence type="inferred from homology"/>
<evidence type="ECO:0000313" key="5">
    <source>
        <dbReference type="Proteomes" id="UP000799444"/>
    </source>
</evidence>
<reference evidence="4" key="1">
    <citation type="journal article" date="2020" name="Stud. Mycol.">
        <title>101 Dothideomycetes genomes: a test case for predicting lifestyles and emergence of pathogens.</title>
        <authorList>
            <person name="Haridas S."/>
            <person name="Albert R."/>
            <person name="Binder M."/>
            <person name="Bloem J."/>
            <person name="Labutti K."/>
            <person name="Salamov A."/>
            <person name="Andreopoulos B."/>
            <person name="Baker S."/>
            <person name="Barry K."/>
            <person name="Bills G."/>
            <person name="Bluhm B."/>
            <person name="Cannon C."/>
            <person name="Castanera R."/>
            <person name="Culley D."/>
            <person name="Daum C."/>
            <person name="Ezra D."/>
            <person name="Gonzalez J."/>
            <person name="Henrissat B."/>
            <person name="Kuo A."/>
            <person name="Liang C."/>
            <person name="Lipzen A."/>
            <person name="Lutzoni F."/>
            <person name="Magnuson J."/>
            <person name="Mondo S."/>
            <person name="Nolan M."/>
            <person name="Ohm R."/>
            <person name="Pangilinan J."/>
            <person name="Park H.-J."/>
            <person name="Ramirez L."/>
            <person name="Alfaro M."/>
            <person name="Sun H."/>
            <person name="Tritt A."/>
            <person name="Yoshinaga Y."/>
            <person name="Zwiers L.-H."/>
            <person name="Turgeon B."/>
            <person name="Goodwin S."/>
            <person name="Spatafora J."/>
            <person name="Crous P."/>
            <person name="Grigoriev I."/>
        </authorList>
    </citation>
    <scope>NUCLEOTIDE SEQUENCE</scope>
    <source>
        <strain evidence="4">CBS 125425</strain>
    </source>
</reference>
<dbReference type="AlphaFoldDB" id="A0A9P4QY55"/>
<protein>
    <submittedName>
        <fullName evidence="4">Isochorismatase hydrolase</fullName>
    </submittedName>
</protein>
<feature type="domain" description="Isochorismatase-like" evidence="3">
    <location>
        <begin position="89"/>
        <end position="286"/>
    </location>
</feature>
<keyword evidence="2 4" id="KW-0378">Hydrolase</keyword>
<dbReference type="SUPFAM" id="SSF52499">
    <property type="entry name" value="Isochorismatase-like hydrolases"/>
    <property type="match status" value="1"/>
</dbReference>
<comment type="similarity">
    <text evidence="1">Belongs to the isochorismatase family.</text>
</comment>
<accession>A0A9P4QY55</accession>
<name>A0A9P4QY55_9PLEO</name>
<keyword evidence="5" id="KW-1185">Reference proteome</keyword>
<evidence type="ECO:0000259" key="3">
    <source>
        <dbReference type="Pfam" id="PF00857"/>
    </source>
</evidence>
<dbReference type="Gene3D" id="3.40.50.850">
    <property type="entry name" value="Isochorismatase-like"/>
    <property type="match status" value="1"/>
</dbReference>
<sequence>MAAHPRLDMRFLNSNLGCASGTVGDTFRPDSKDIITCTTTIPFGGTDPWLYNTHTKQFDISRGSSRKLLIASDEHLYNHRGFLVDPSKTVLIVIDMQNYFIHPTYRNHATGLAAVDPILSVLERCRQDNVQVAWLNWGITNGDLAVQPPAVQRGFSKALGWHIGLGVELPDGQGRCLFKGTQNADLYAPLKGAVQGEDLFFDKNRMSGLWSTEEPLHRYLRETGKKTLLFAGVNTDQCVFGTLSDAYHFGWDCILLGDCTGTMTERRAQELVEHNVATNMGFVIDSKALCESQLVIEAV</sequence>
<dbReference type="CDD" id="cd00431">
    <property type="entry name" value="cysteine_hydrolases"/>
    <property type="match status" value="1"/>
</dbReference>
<dbReference type="InterPro" id="IPR050272">
    <property type="entry name" value="Isochorismatase-like_hydrls"/>
</dbReference>
<dbReference type="PANTHER" id="PTHR43540">
    <property type="entry name" value="PEROXYUREIDOACRYLATE/UREIDOACRYLATE AMIDOHYDROLASE-RELATED"/>
    <property type="match status" value="1"/>
</dbReference>
<dbReference type="Pfam" id="PF00857">
    <property type="entry name" value="Isochorismatase"/>
    <property type="match status" value="1"/>
</dbReference>
<evidence type="ECO:0000256" key="2">
    <source>
        <dbReference type="ARBA" id="ARBA00022801"/>
    </source>
</evidence>
<evidence type="ECO:0000313" key="4">
    <source>
        <dbReference type="EMBL" id="KAF2733249.1"/>
    </source>
</evidence>
<dbReference type="InterPro" id="IPR036380">
    <property type="entry name" value="Isochorismatase-like_sf"/>
</dbReference>
<gene>
    <name evidence="4" type="ORF">EJ04DRAFT_544244</name>
</gene>
<dbReference type="GO" id="GO:0016787">
    <property type="term" value="F:hydrolase activity"/>
    <property type="evidence" value="ECO:0007669"/>
    <property type="project" value="UniProtKB-KW"/>
</dbReference>
<dbReference type="InterPro" id="IPR000868">
    <property type="entry name" value="Isochorismatase-like_dom"/>
</dbReference>
<dbReference type="EMBL" id="ML996164">
    <property type="protein sequence ID" value="KAF2733249.1"/>
    <property type="molecule type" value="Genomic_DNA"/>
</dbReference>
<dbReference type="OrthoDB" id="167809at2759"/>
<dbReference type="Proteomes" id="UP000799444">
    <property type="component" value="Unassembled WGS sequence"/>
</dbReference>
<dbReference type="PANTHER" id="PTHR43540:SF9">
    <property type="entry name" value="FAMILY HYDROLASE, PUTATIVE (AFU_ORTHOLOGUE AFUA_2G08700)-RELATED"/>
    <property type="match status" value="1"/>
</dbReference>